<dbReference type="InterPro" id="IPR036291">
    <property type="entry name" value="NAD(P)-bd_dom_sf"/>
</dbReference>
<evidence type="ECO:0000256" key="14">
    <source>
        <dbReference type="ARBA" id="ARBA00048170"/>
    </source>
</evidence>
<gene>
    <name evidence="23" type="primary">LOC106814489</name>
</gene>
<evidence type="ECO:0000256" key="7">
    <source>
        <dbReference type="ARBA" id="ARBA00042026"/>
    </source>
</evidence>
<comment type="function">
    <text evidence="8">Catalyzes the NAD-dependent dehydrogenation (oxidation) of a broad array of hydroxylated polyunsaturated fatty acids (mainly eicosanoids and docosanoids, including prostaglandins, lipoxins and resolvins), yielding their corresponding keto (oxo) metabolites. Decreases the levels of the pro-proliferative prostaglandins such as prostaglandin E2 (whose activity is increased in cancer because of an increase in the expression of cyclooxygenase 2) and generates oxo-fatty acid products that can profoundly influence cell function by abrogating pro-inflammatory cytokine expression. Converts resolvins E1, D1 and D2 to their oxo products, which represents a mode of resolvin inactivation. Resolvin E1 plays important roles during the resolution phase of acute inflammation, while resolvins D1 and D2 have a unique role in obesity-induced adipose inflammation.</text>
</comment>
<comment type="catalytic activity">
    <reaction evidence="20">
        <text>(15S)-hydroxy-(5Z,8Z,11Z,13E)-eicosatetraenoate + NAD(+) = 15-oxo-(5Z,8Z,11Z,13E)-eicosatetraenoate + NADH + H(+)</text>
        <dbReference type="Rhea" id="RHEA:23260"/>
        <dbReference type="ChEBI" id="CHEBI:15378"/>
        <dbReference type="ChEBI" id="CHEBI:57409"/>
        <dbReference type="ChEBI" id="CHEBI:57410"/>
        <dbReference type="ChEBI" id="CHEBI:57540"/>
        <dbReference type="ChEBI" id="CHEBI:57945"/>
        <dbReference type="EC" id="1.1.1.232"/>
    </reaction>
    <physiologicalReaction direction="left-to-right" evidence="20">
        <dbReference type="Rhea" id="RHEA:23261"/>
    </physiologicalReaction>
</comment>
<evidence type="ECO:0000256" key="3">
    <source>
        <dbReference type="ARBA" id="ARBA00038968"/>
    </source>
</evidence>
<evidence type="ECO:0000256" key="20">
    <source>
        <dbReference type="ARBA" id="ARBA00049151"/>
    </source>
</evidence>
<comment type="catalytic activity">
    <reaction evidence="9">
        <text>prostaglandin E1 + NAD(+) = 15-oxoprostaglandin E1 + NADH + H(+)</text>
        <dbReference type="Rhea" id="RHEA:16477"/>
        <dbReference type="ChEBI" id="CHEBI:15378"/>
        <dbReference type="ChEBI" id="CHEBI:57397"/>
        <dbReference type="ChEBI" id="CHEBI:57401"/>
        <dbReference type="ChEBI" id="CHEBI:57540"/>
        <dbReference type="ChEBI" id="CHEBI:57945"/>
    </reaction>
    <physiologicalReaction direction="left-to-right" evidence="9">
        <dbReference type="Rhea" id="RHEA:16478"/>
    </physiologicalReaction>
</comment>
<dbReference type="GeneID" id="106814489"/>
<dbReference type="PANTHER" id="PTHR44229">
    <property type="entry name" value="15-HYDROXYPROSTAGLANDIN DEHYDROGENASE [NAD(+)]"/>
    <property type="match status" value="1"/>
</dbReference>
<comment type="catalytic activity">
    <reaction evidence="18">
        <text>prostaglandin E2 + NAD(+) = 15-oxoprostaglandin E2 + NADH + H(+)</text>
        <dbReference type="Rhea" id="RHEA:11876"/>
        <dbReference type="ChEBI" id="CHEBI:15378"/>
        <dbReference type="ChEBI" id="CHEBI:57400"/>
        <dbReference type="ChEBI" id="CHEBI:57540"/>
        <dbReference type="ChEBI" id="CHEBI:57945"/>
        <dbReference type="ChEBI" id="CHEBI:606564"/>
        <dbReference type="EC" id="1.1.1.141"/>
    </reaction>
    <physiologicalReaction direction="left-to-right" evidence="18">
        <dbReference type="Rhea" id="RHEA:11877"/>
    </physiologicalReaction>
</comment>
<dbReference type="PANTHER" id="PTHR44229:SF4">
    <property type="entry name" value="15-HYDROXYPROSTAGLANDIN DEHYDROGENASE [NAD(+)]"/>
    <property type="match status" value="1"/>
</dbReference>
<evidence type="ECO:0000256" key="21">
    <source>
        <dbReference type="ARBA" id="ARBA00049188"/>
    </source>
</evidence>
<evidence type="ECO:0000256" key="10">
    <source>
        <dbReference type="ARBA" id="ARBA00047672"/>
    </source>
</evidence>
<evidence type="ECO:0000256" key="4">
    <source>
        <dbReference type="ARBA" id="ARBA00039060"/>
    </source>
</evidence>
<proteinExistence type="inferred from homology"/>
<sequence>MKVEGKVALVTGGARGIGKGVCELLLEKGAKGVTIVDYNKANGEETEAAFSKKYGTGKATFLQTDVTTDQLEDAFKKTKDVYGRLEYLVMNNAGIGQMNKCSAHDQH</sequence>
<comment type="catalytic activity">
    <reaction evidence="11">
        <text>14-hydroxy-(4Z,7Z,10Z,12E,16Z,19Z)-docosahexaenoate + NAD(+) = 14-oxo-(4Z,7Z,10Z,12E,16Z,19Z)-docosahexaenoate + NADH + H(+)</text>
        <dbReference type="Rhea" id="RHEA:48952"/>
        <dbReference type="ChEBI" id="CHEBI:15378"/>
        <dbReference type="ChEBI" id="CHEBI:57540"/>
        <dbReference type="ChEBI" id="CHEBI:57945"/>
        <dbReference type="ChEBI" id="CHEBI:90866"/>
        <dbReference type="ChEBI" id="CHEBI:90867"/>
    </reaction>
    <physiologicalReaction direction="left-to-right" evidence="11">
        <dbReference type="Rhea" id="RHEA:48953"/>
    </physiologicalReaction>
</comment>
<comment type="catalytic activity">
    <reaction evidence="13">
        <text>(11R)-hydroxy-(5Z,8Z,12E,14Z)-eicosatetraenoate + NAD(+) = 11-oxo-(5Z,8Z,12E,14Z)-eicosatetraenoate + NADH + H(+)</text>
        <dbReference type="Rhea" id="RHEA:48640"/>
        <dbReference type="ChEBI" id="CHEBI:15378"/>
        <dbReference type="ChEBI" id="CHEBI:57540"/>
        <dbReference type="ChEBI" id="CHEBI:57945"/>
        <dbReference type="ChEBI" id="CHEBI:78836"/>
        <dbReference type="ChEBI" id="CHEBI:90697"/>
    </reaction>
    <physiologicalReaction direction="left-to-right" evidence="13">
        <dbReference type="Rhea" id="RHEA:48641"/>
    </physiologicalReaction>
</comment>
<comment type="catalytic activity">
    <reaction evidence="19">
        <text>resolvin D2 + NAD(+) = 16-oxoresolvin D2 + NADH + H(+)</text>
        <dbReference type="Rhea" id="RHEA:53588"/>
        <dbReference type="ChEBI" id="CHEBI:15378"/>
        <dbReference type="ChEBI" id="CHEBI:57540"/>
        <dbReference type="ChEBI" id="CHEBI:57945"/>
        <dbReference type="ChEBI" id="CHEBI:133367"/>
        <dbReference type="ChEBI" id="CHEBI:137498"/>
    </reaction>
    <physiologicalReaction direction="left-to-right" evidence="19">
        <dbReference type="Rhea" id="RHEA:53589"/>
    </physiologicalReaction>
</comment>
<comment type="catalytic activity">
    <reaction evidence="21">
        <text>resolvin E1 + NAD(+) = 18-oxo-resolvin E1 + NADH + H(+)</text>
        <dbReference type="Rhea" id="RHEA:49244"/>
        <dbReference type="ChEBI" id="CHEBI:15378"/>
        <dbReference type="ChEBI" id="CHEBI:57540"/>
        <dbReference type="ChEBI" id="CHEBI:57945"/>
        <dbReference type="ChEBI" id="CHEBI:91000"/>
        <dbReference type="ChEBI" id="CHEBI:91001"/>
    </reaction>
    <physiologicalReaction direction="left-to-right" evidence="21">
        <dbReference type="Rhea" id="RHEA:49245"/>
    </physiologicalReaction>
</comment>
<dbReference type="Proteomes" id="UP000695022">
    <property type="component" value="Unplaced"/>
</dbReference>
<evidence type="ECO:0000256" key="5">
    <source>
        <dbReference type="ARBA" id="ARBA00040276"/>
    </source>
</evidence>
<name>A0ABM1EQ20_PRICU</name>
<comment type="catalytic activity">
    <reaction evidence="16">
        <text>lipoxin A4 + NAD(+) = 15-oxo-(5S,6R)-dihydroxy-(7E,9E,11Z,13E)-eicosatetraenoate + NADH + H(+)</text>
        <dbReference type="Rhea" id="RHEA:41572"/>
        <dbReference type="ChEBI" id="CHEBI:15378"/>
        <dbReference type="ChEBI" id="CHEBI:57540"/>
        <dbReference type="ChEBI" id="CHEBI:57945"/>
        <dbReference type="ChEBI" id="CHEBI:67026"/>
        <dbReference type="ChEBI" id="CHEBI:78311"/>
    </reaction>
    <physiologicalReaction direction="left-to-right" evidence="16">
        <dbReference type="Rhea" id="RHEA:41573"/>
    </physiologicalReaction>
</comment>
<evidence type="ECO:0000256" key="16">
    <source>
        <dbReference type="ARBA" id="ARBA00048535"/>
    </source>
</evidence>
<comment type="catalytic activity">
    <reaction evidence="17">
        <text>prostaglandin A1 + NAD(+) = 15-oxo-prostaglandin A1 + NADH + H(+)</text>
        <dbReference type="Rhea" id="RHEA:41263"/>
        <dbReference type="ChEBI" id="CHEBI:15378"/>
        <dbReference type="ChEBI" id="CHEBI:57398"/>
        <dbReference type="ChEBI" id="CHEBI:57540"/>
        <dbReference type="ChEBI" id="CHEBI:57945"/>
        <dbReference type="ChEBI" id="CHEBI:85072"/>
    </reaction>
    <physiologicalReaction direction="left-to-right" evidence="17">
        <dbReference type="Rhea" id="RHEA:41264"/>
    </physiologicalReaction>
</comment>
<evidence type="ECO:0000256" key="15">
    <source>
        <dbReference type="ARBA" id="ARBA00048393"/>
    </source>
</evidence>
<dbReference type="InterPro" id="IPR002347">
    <property type="entry name" value="SDR_fam"/>
</dbReference>
<evidence type="ECO:0000256" key="6">
    <source>
        <dbReference type="ARBA" id="ARBA00041812"/>
    </source>
</evidence>
<dbReference type="SUPFAM" id="SSF51735">
    <property type="entry name" value="NAD(P)-binding Rossmann-fold domains"/>
    <property type="match status" value="1"/>
</dbReference>
<dbReference type="PRINTS" id="PR00081">
    <property type="entry name" value="GDHRDH"/>
</dbReference>
<comment type="catalytic activity">
    <reaction evidence="14">
        <text>resolvin D1 + NAD(+) = 17-oxoresolvin D1 + NADH + H(+)</text>
        <dbReference type="Rhea" id="RHEA:50128"/>
        <dbReference type="ChEBI" id="CHEBI:15378"/>
        <dbReference type="ChEBI" id="CHEBI:57540"/>
        <dbReference type="ChEBI" id="CHEBI:57945"/>
        <dbReference type="ChEBI" id="CHEBI:132079"/>
        <dbReference type="ChEBI" id="CHEBI:132081"/>
    </reaction>
    <physiologicalReaction direction="left-to-right" evidence="14">
        <dbReference type="Rhea" id="RHEA:50129"/>
    </physiologicalReaction>
</comment>
<evidence type="ECO:0000256" key="19">
    <source>
        <dbReference type="ARBA" id="ARBA00048921"/>
    </source>
</evidence>
<comment type="similarity">
    <text evidence="1">Belongs to the short-chain dehydrogenases/reductases (SDR) family.</text>
</comment>
<comment type="catalytic activity">
    <reaction evidence="10">
        <text>resolvin D1 + NAD(+) = 8-oxoresolvin D1 + NADH + H(+)</text>
        <dbReference type="Rhea" id="RHEA:50124"/>
        <dbReference type="ChEBI" id="CHEBI:15378"/>
        <dbReference type="ChEBI" id="CHEBI:57540"/>
        <dbReference type="ChEBI" id="CHEBI:57945"/>
        <dbReference type="ChEBI" id="CHEBI:132079"/>
        <dbReference type="ChEBI" id="CHEBI:132080"/>
    </reaction>
    <physiologicalReaction direction="left-to-right" evidence="10">
        <dbReference type="Rhea" id="RHEA:50125"/>
    </physiologicalReaction>
</comment>
<comment type="catalytic activity">
    <reaction evidence="12">
        <text>15-oxo-(5S,6R)-dihydroxy-(7E,9E,11Z)-eicosatrienoate + NADH + H(+) = (5S,6R,15S)-trihydroxy-(7E,9E,11Z)-eicosatrienoate + NAD(+)</text>
        <dbReference type="Rhea" id="RHEA:41596"/>
        <dbReference type="ChEBI" id="CHEBI:15378"/>
        <dbReference type="ChEBI" id="CHEBI:57540"/>
        <dbReference type="ChEBI" id="CHEBI:57945"/>
        <dbReference type="ChEBI" id="CHEBI:78325"/>
        <dbReference type="ChEBI" id="CHEBI:78329"/>
    </reaction>
    <physiologicalReaction direction="left-to-right" evidence="12">
        <dbReference type="Rhea" id="RHEA:41597"/>
    </physiologicalReaction>
</comment>
<dbReference type="EC" id="1.1.1.232" evidence="4"/>
<dbReference type="Pfam" id="PF00106">
    <property type="entry name" value="adh_short"/>
    <property type="match status" value="1"/>
</dbReference>
<accession>A0ABM1EQ20</accession>
<dbReference type="Gene3D" id="3.40.50.720">
    <property type="entry name" value="NAD(P)-binding Rossmann-like Domain"/>
    <property type="match status" value="1"/>
</dbReference>
<evidence type="ECO:0000256" key="17">
    <source>
        <dbReference type="ARBA" id="ARBA00048611"/>
    </source>
</evidence>
<evidence type="ECO:0000256" key="13">
    <source>
        <dbReference type="ARBA" id="ARBA00048144"/>
    </source>
</evidence>
<evidence type="ECO:0000256" key="2">
    <source>
        <dbReference type="ARBA" id="ARBA00023002"/>
    </source>
</evidence>
<evidence type="ECO:0000256" key="12">
    <source>
        <dbReference type="ARBA" id="ARBA00048140"/>
    </source>
</evidence>
<evidence type="ECO:0000313" key="23">
    <source>
        <dbReference type="RefSeq" id="XP_014674291.1"/>
    </source>
</evidence>
<dbReference type="EC" id="1.1.1.141" evidence="3"/>
<comment type="catalytic activity">
    <reaction evidence="15">
        <text>resolvin D2 + NAD(+) = 7-oxoresolvin D2 + NADH + H(+)</text>
        <dbReference type="Rhea" id="RHEA:53584"/>
        <dbReference type="ChEBI" id="CHEBI:15378"/>
        <dbReference type="ChEBI" id="CHEBI:57540"/>
        <dbReference type="ChEBI" id="CHEBI:57945"/>
        <dbReference type="ChEBI" id="CHEBI:133367"/>
        <dbReference type="ChEBI" id="CHEBI:137497"/>
    </reaction>
    <physiologicalReaction direction="left-to-right" evidence="15">
        <dbReference type="Rhea" id="RHEA:53585"/>
    </physiologicalReaction>
</comment>
<evidence type="ECO:0000256" key="1">
    <source>
        <dbReference type="ARBA" id="ARBA00006484"/>
    </source>
</evidence>
<evidence type="ECO:0000256" key="18">
    <source>
        <dbReference type="ARBA" id="ARBA00048739"/>
    </source>
</evidence>
<keyword evidence="22" id="KW-1185">Reference proteome</keyword>
<dbReference type="RefSeq" id="XP_014674291.1">
    <property type="nucleotide sequence ID" value="XM_014818805.1"/>
</dbReference>
<evidence type="ECO:0000256" key="8">
    <source>
        <dbReference type="ARBA" id="ARBA00045705"/>
    </source>
</evidence>
<organism evidence="22 23">
    <name type="scientific">Priapulus caudatus</name>
    <name type="common">Priapulid worm</name>
    <dbReference type="NCBI Taxonomy" id="37621"/>
    <lineage>
        <taxon>Eukaryota</taxon>
        <taxon>Metazoa</taxon>
        <taxon>Ecdysozoa</taxon>
        <taxon>Scalidophora</taxon>
        <taxon>Priapulida</taxon>
        <taxon>Priapulimorpha</taxon>
        <taxon>Priapulimorphida</taxon>
        <taxon>Priapulidae</taxon>
        <taxon>Priapulus</taxon>
    </lineage>
</organism>
<evidence type="ECO:0000313" key="22">
    <source>
        <dbReference type="Proteomes" id="UP000695022"/>
    </source>
</evidence>
<keyword evidence="2" id="KW-0560">Oxidoreductase</keyword>
<protein>
    <recommendedName>
        <fullName evidence="5">15-hydroxyprostaglandin dehydrogenase [NAD(+)]</fullName>
        <ecNumber evidence="3">1.1.1.141</ecNumber>
        <ecNumber evidence="4">1.1.1.232</ecNumber>
    </recommendedName>
    <alternativeName>
        <fullName evidence="7">Eicosanoid/docosanoid dehydrogenase [NAD(+)]</fullName>
    </alternativeName>
    <alternativeName>
        <fullName evidence="6">Prostaglandin dehydrogenase 1</fullName>
    </alternativeName>
</protein>
<evidence type="ECO:0000256" key="9">
    <source>
        <dbReference type="ARBA" id="ARBA00047325"/>
    </source>
</evidence>
<reference evidence="23" key="1">
    <citation type="submission" date="2025-08" db="UniProtKB">
        <authorList>
            <consortium name="RefSeq"/>
        </authorList>
    </citation>
    <scope>IDENTIFICATION</scope>
</reference>
<evidence type="ECO:0000256" key="11">
    <source>
        <dbReference type="ARBA" id="ARBA00048008"/>
    </source>
</evidence>